<dbReference type="Proteomes" id="UP001378956">
    <property type="component" value="Unassembled WGS sequence"/>
</dbReference>
<dbReference type="PROSITE" id="PS52016">
    <property type="entry name" value="TONB_DEPENDENT_REC_3"/>
    <property type="match status" value="1"/>
</dbReference>
<feature type="region of interest" description="Disordered" evidence="10">
    <location>
        <begin position="488"/>
        <end position="509"/>
    </location>
</feature>
<dbReference type="InterPro" id="IPR008969">
    <property type="entry name" value="CarboxyPept-like_regulatory"/>
</dbReference>
<keyword evidence="4 8" id="KW-0812">Transmembrane</keyword>
<evidence type="ECO:0000259" key="13">
    <source>
        <dbReference type="Pfam" id="PF07715"/>
    </source>
</evidence>
<comment type="caution">
    <text evidence="14">The sequence shown here is derived from an EMBL/GenBank/DDBJ whole genome shotgun (WGS) entry which is preliminary data.</text>
</comment>
<evidence type="ECO:0000256" key="8">
    <source>
        <dbReference type="PROSITE-ProRule" id="PRU01360"/>
    </source>
</evidence>
<evidence type="ECO:0000256" key="3">
    <source>
        <dbReference type="ARBA" id="ARBA00022452"/>
    </source>
</evidence>
<protein>
    <submittedName>
        <fullName evidence="14">SusC/RagA family TonB-linked outer membrane protein</fullName>
    </submittedName>
</protein>
<dbReference type="SUPFAM" id="SSF49464">
    <property type="entry name" value="Carboxypeptidase regulatory domain-like"/>
    <property type="match status" value="1"/>
</dbReference>
<evidence type="ECO:0000256" key="6">
    <source>
        <dbReference type="ARBA" id="ARBA00023136"/>
    </source>
</evidence>
<evidence type="ECO:0000256" key="10">
    <source>
        <dbReference type="SAM" id="MobiDB-lite"/>
    </source>
</evidence>
<evidence type="ECO:0000256" key="9">
    <source>
        <dbReference type="RuleBase" id="RU003357"/>
    </source>
</evidence>
<evidence type="ECO:0000256" key="1">
    <source>
        <dbReference type="ARBA" id="ARBA00004571"/>
    </source>
</evidence>
<dbReference type="InterPro" id="IPR037066">
    <property type="entry name" value="Plug_dom_sf"/>
</dbReference>
<keyword evidence="6 8" id="KW-0472">Membrane</keyword>
<dbReference type="InterPro" id="IPR039426">
    <property type="entry name" value="TonB-dep_rcpt-like"/>
</dbReference>
<evidence type="ECO:0000259" key="12">
    <source>
        <dbReference type="Pfam" id="PF00593"/>
    </source>
</evidence>
<dbReference type="Gene3D" id="2.170.130.10">
    <property type="entry name" value="TonB-dependent receptor, plug domain"/>
    <property type="match status" value="1"/>
</dbReference>
<dbReference type="RefSeq" id="WP_288881413.1">
    <property type="nucleotide sequence ID" value="NZ_CBFGNQ010000023.1"/>
</dbReference>
<comment type="similarity">
    <text evidence="8 9">Belongs to the TonB-dependent receptor family.</text>
</comment>
<keyword evidence="11" id="KW-0732">Signal</keyword>
<feature type="domain" description="TonB-dependent receptor plug" evidence="13">
    <location>
        <begin position="115"/>
        <end position="235"/>
    </location>
</feature>
<dbReference type="Pfam" id="PF00593">
    <property type="entry name" value="TonB_dep_Rec_b-barrel"/>
    <property type="match status" value="1"/>
</dbReference>
<name>A0ABU8NPA3_9SPHI</name>
<evidence type="ECO:0000256" key="4">
    <source>
        <dbReference type="ARBA" id="ARBA00022692"/>
    </source>
</evidence>
<evidence type="ECO:0000256" key="11">
    <source>
        <dbReference type="SAM" id="SignalP"/>
    </source>
</evidence>
<comment type="subcellular location">
    <subcellularLocation>
        <location evidence="1 8">Cell outer membrane</location>
        <topology evidence="1 8">Multi-pass membrane protein</topology>
    </subcellularLocation>
</comment>
<accession>A0ABU8NPA3</accession>
<evidence type="ECO:0000313" key="14">
    <source>
        <dbReference type="EMBL" id="MEJ2904095.1"/>
    </source>
</evidence>
<dbReference type="NCBIfam" id="TIGR04056">
    <property type="entry name" value="OMP_RagA_SusC"/>
    <property type="match status" value="1"/>
</dbReference>
<feature type="chain" id="PRO_5046355764" evidence="11">
    <location>
        <begin position="21"/>
        <end position="1059"/>
    </location>
</feature>
<dbReference type="InterPro" id="IPR036942">
    <property type="entry name" value="Beta-barrel_TonB_sf"/>
</dbReference>
<keyword evidence="2 8" id="KW-0813">Transport</keyword>
<keyword evidence="3 8" id="KW-1134">Transmembrane beta strand</keyword>
<dbReference type="Gene3D" id="2.40.170.20">
    <property type="entry name" value="TonB-dependent receptor, beta-barrel domain"/>
    <property type="match status" value="1"/>
</dbReference>
<dbReference type="Pfam" id="PF13715">
    <property type="entry name" value="CarbopepD_reg_2"/>
    <property type="match status" value="1"/>
</dbReference>
<evidence type="ECO:0000313" key="15">
    <source>
        <dbReference type="Proteomes" id="UP001378956"/>
    </source>
</evidence>
<organism evidence="14 15">
    <name type="scientific">Pedobacter panaciterrae</name>
    <dbReference type="NCBI Taxonomy" id="363849"/>
    <lineage>
        <taxon>Bacteria</taxon>
        <taxon>Pseudomonadati</taxon>
        <taxon>Bacteroidota</taxon>
        <taxon>Sphingobacteriia</taxon>
        <taxon>Sphingobacteriales</taxon>
        <taxon>Sphingobacteriaceae</taxon>
        <taxon>Pedobacter</taxon>
    </lineage>
</organism>
<dbReference type="InterPro" id="IPR012910">
    <property type="entry name" value="Plug_dom"/>
</dbReference>
<keyword evidence="7 8" id="KW-0998">Cell outer membrane</keyword>
<proteinExistence type="inferred from homology"/>
<evidence type="ECO:0000256" key="2">
    <source>
        <dbReference type="ARBA" id="ARBA00022448"/>
    </source>
</evidence>
<dbReference type="InterPro" id="IPR000531">
    <property type="entry name" value="Beta-barrel_TonB"/>
</dbReference>
<feature type="signal peptide" evidence="11">
    <location>
        <begin position="1"/>
        <end position="20"/>
    </location>
</feature>
<dbReference type="InterPro" id="IPR023997">
    <property type="entry name" value="TonB-dep_OMP_SusC/RagA_CS"/>
</dbReference>
<dbReference type="NCBIfam" id="TIGR04057">
    <property type="entry name" value="SusC_RagA_signa"/>
    <property type="match status" value="1"/>
</dbReference>
<evidence type="ECO:0000256" key="7">
    <source>
        <dbReference type="ARBA" id="ARBA00023237"/>
    </source>
</evidence>
<reference evidence="14 15" key="1">
    <citation type="submission" date="2024-03" db="EMBL/GenBank/DDBJ databases">
        <title>Sequence of Lycoming College Course Isolates.</title>
        <authorList>
            <person name="Plotts O."/>
            <person name="Newman J."/>
        </authorList>
    </citation>
    <scope>NUCLEOTIDE SEQUENCE [LARGE SCALE GENOMIC DNA]</scope>
    <source>
        <strain evidence="14 15">CJB-3</strain>
    </source>
</reference>
<sequence length="1059" mass="115532">MKKLLQSLFILAFIAGSAMAQNRTITGTVTDKEDGKPLPGVTVVVKGTKNGTQTGGDGKYALSVPSASAELVFSYLGYVSQTVAASGNTVDVVLQSDSKSLTEVVVTALGISKTKKTIGYSETTVKSEDINKSAPVSMLGGLQGKVAGVTISNTSGSPGGSTKIILRGYTSISGGNQPLYVIDGVPLDNSSIGSDESYDFGNNANDINPNSVESMSILKGSAATALYGSRGSNGVILITTKKGTAGKMVVDFSHATTITQVASVFKPQSTFGQGWDGTFIESENGNWGPKYDGQMRTWGAIVDNSQLLKPYSFIKNNVRDALTNGTEFNSNISLSGGSDKTTYYFSYGNVMSDGYLPSDNDSYKRNNFSVKAATVIGNFNIEGSVNYVSKTQKFVAQGQGISGIGSSFYEDILQIPQDIPIKDLRDYKNKFFNVDNYFTPYAENPYYSIYENGSRYKNDRIYGNVNFGFTVNDWLKLQFQQGADVDNAGDRQWHNKNAPTLGSYNDGGNVEGAKRAADVGRVIEESIKTFEYDSKLNAIFKKTFSDFDIDGVVGVNYNDRGSRFLTTAVEDLAIPGFFSLSNSANKPTSTETERHRRLFGAYASATLGYKNNLFLTLAGRNDWSSTLATGNNSYFYPAASLAYVVSEAFDMKSTPISFLKLRASYGETGSDTDPYRVFDVLNATNVTLGFGNIRFPVAGVAGYSIANTLNNVNLKPERVKEYEFGGDIRFLSDRIGLDVAYFNRLRVDQILPVPIDPGSGYLFQILNFGKVRVRGIEAALNIKPVKTTDFNWDLTYTFSRQRNMVMELPAGLDKVIINNAYDADLVAIKGKPLGVFQAPGPEYSPDGKIVVDGTGFPVVAATNKEYGNIQRDYSMGLTNMFTYKSFSLGFTLDYQKGGVFYSGTADLLNFVGADVKSTFNDRRPFIVPNSVQKITDANGNLIRYEENTTPITEGLIDDYYYPTTNKAMVYSNRILDKTFLKLREASLSYTLPKTIAGKIGANRAIFTVFGRNLLTWLPESNRTIDPEVSNQGVDLASEFGEFRTAPPVRFFGASLRVTF</sequence>
<dbReference type="Pfam" id="PF07715">
    <property type="entry name" value="Plug"/>
    <property type="match status" value="1"/>
</dbReference>
<keyword evidence="5 9" id="KW-0798">TonB box</keyword>
<dbReference type="SUPFAM" id="SSF56935">
    <property type="entry name" value="Porins"/>
    <property type="match status" value="1"/>
</dbReference>
<feature type="domain" description="TonB-dependent receptor-like beta-barrel" evidence="12">
    <location>
        <begin position="431"/>
        <end position="803"/>
    </location>
</feature>
<evidence type="ECO:0000256" key="5">
    <source>
        <dbReference type="ARBA" id="ARBA00023077"/>
    </source>
</evidence>
<dbReference type="InterPro" id="IPR023996">
    <property type="entry name" value="TonB-dep_OMP_SusC/RagA"/>
</dbReference>
<gene>
    <name evidence="14" type="ORF">WAE58_16740</name>
</gene>
<dbReference type="Gene3D" id="2.60.40.1120">
    <property type="entry name" value="Carboxypeptidase-like, regulatory domain"/>
    <property type="match status" value="1"/>
</dbReference>
<keyword evidence="15" id="KW-1185">Reference proteome</keyword>
<dbReference type="EMBL" id="JBBEUB010000005">
    <property type="protein sequence ID" value="MEJ2904095.1"/>
    <property type="molecule type" value="Genomic_DNA"/>
</dbReference>